<evidence type="ECO:0000256" key="1">
    <source>
        <dbReference type="ARBA" id="ARBA00004141"/>
    </source>
</evidence>
<dbReference type="EMBL" id="FUYZ01000008">
    <property type="protein sequence ID" value="SKC00993.1"/>
    <property type="molecule type" value="Genomic_DNA"/>
</dbReference>
<dbReference type="OrthoDB" id="9812661at2"/>
<evidence type="ECO:0000256" key="7">
    <source>
        <dbReference type="ARBA" id="ARBA00022989"/>
    </source>
</evidence>
<evidence type="ECO:0000256" key="4">
    <source>
        <dbReference type="ARBA" id="ARBA00022692"/>
    </source>
</evidence>
<keyword evidence="3" id="KW-0808">Transferase</keyword>
<evidence type="ECO:0000256" key="8">
    <source>
        <dbReference type="ARBA" id="ARBA00023136"/>
    </source>
</evidence>
<evidence type="ECO:0000256" key="3">
    <source>
        <dbReference type="ARBA" id="ARBA00022679"/>
    </source>
</evidence>
<keyword evidence="5" id="KW-0133">Cell shape</keyword>
<dbReference type="PANTHER" id="PTHR30474:SF2">
    <property type="entry name" value="PEPTIDOGLYCAN GLYCOSYLTRANSFERASE FTSW-RELATED"/>
    <property type="match status" value="1"/>
</dbReference>
<protein>
    <recommendedName>
        <fullName evidence="12">Probable peptidoglycan glycosyltransferase FtsW</fullName>
        <ecNumber evidence="14">2.4.99.28</ecNumber>
    </recommendedName>
    <alternativeName>
        <fullName evidence="13">Cell division protein FtsW</fullName>
    </alternativeName>
    <alternativeName>
        <fullName evidence="10">Cell wall polymerase</fullName>
    </alternativeName>
    <alternativeName>
        <fullName evidence="9">Peptidoglycan polymerase</fullName>
    </alternativeName>
</protein>
<keyword evidence="8 16" id="KW-0472">Membrane</keyword>
<name>A0A1T5FXT0_9FLAO</name>
<evidence type="ECO:0000256" key="15">
    <source>
        <dbReference type="ARBA" id="ARBA00049902"/>
    </source>
</evidence>
<dbReference type="RefSeq" id="WP_079667612.1">
    <property type="nucleotide sequence ID" value="NZ_FUYZ01000008.1"/>
</dbReference>
<sequence>MENQTTENKFELLKGDKVLWMVIILISFLSIFPVYSASSNLEYIANNGTTTSHVLKHMVFLVIGLGIMRGIGAIKYEYIGKLSSILLAITVGLLVVTMFTGQTIDGASASRWLKIPGTPISFQPSSFAYLMLIIYLCRYLTKKIARERLPIENVMYIFGPILLVFGLVAKDNGSTGLMILIVSIAVLVFGQLHWKYIAGFISVSVIGVIMFLLVALNTNIINNNRVHTWMSRIETFTNAKKNADVEDESLKAKNYQVMQAKAAIVHGGFYGIGPGKSALKQTLPQSVSDFIFAIIVEEYGWIGAFVLISLYMIMMIRIVMIASKMPAFFGSLLVLAIGLMIFVQLGVNIAVAVNLIPVTGQPLPLISYGGTSMLVTYIQLGIILSISSRIQVYDEEGMGKKQTIEEINDIA</sequence>
<keyword evidence="6" id="KW-0573">Peptidoglycan synthesis</keyword>
<keyword evidence="17" id="KW-0131">Cell cycle</keyword>
<feature type="transmembrane region" description="Helical" evidence="16">
    <location>
        <begin position="299"/>
        <end position="320"/>
    </location>
</feature>
<dbReference type="InterPro" id="IPR001182">
    <property type="entry name" value="FtsW/RodA"/>
</dbReference>
<evidence type="ECO:0000256" key="16">
    <source>
        <dbReference type="SAM" id="Phobius"/>
    </source>
</evidence>
<dbReference type="AlphaFoldDB" id="A0A1T5FXT0"/>
<comment type="catalytic activity">
    <reaction evidence="15">
        <text>[GlcNAc-(1-&gt;4)-Mur2Ac(oyl-L-Ala-gamma-D-Glu-L-Lys-D-Ala-D-Ala)](n)-di-trans,octa-cis-undecaprenyl diphosphate + beta-D-GlcNAc-(1-&gt;4)-Mur2Ac(oyl-L-Ala-gamma-D-Glu-L-Lys-D-Ala-D-Ala)-di-trans,octa-cis-undecaprenyl diphosphate = [GlcNAc-(1-&gt;4)-Mur2Ac(oyl-L-Ala-gamma-D-Glu-L-Lys-D-Ala-D-Ala)](n+1)-di-trans,octa-cis-undecaprenyl diphosphate + di-trans,octa-cis-undecaprenyl diphosphate + H(+)</text>
        <dbReference type="Rhea" id="RHEA:23708"/>
        <dbReference type="Rhea" id="RHEA-COMP:9602"/>
        <dbReference type="Rhea" id="RHEA-COMP:9603"/>
        <dbReference type="ChEBI" id="CHEBI:15378"/>
        <dbReference type="ChEBI" id="CHEBI:58405"/>
        <dbReference type="ChEBI" id="CHEBI:60033"/>
        <dbReference type="ChEBI" id="CHEBI:78435"/>
        <dbReference type="EC" id="2.4.99.28"/>
    </reaction>
</comment>
<evidence type="ECO:0000256" key="13">
    <source>
        <dbReference type="ARBA" id="ARBA00041418"/>
    </source>
</evidence>
<dbReference type="EC" id="2.4.99.28" evidence="14"/>
<dbReference type="GO" id="GO:0008955">
    <property type="term" value="F:peptidoglycan glycosyltransferase activity"/>
    <property type="evidence" value="ECO:0007669"/>
    <property type="project" value="UniProtKB-EC"/>
</dbReference>
<dbReference type="GO" id="GO:0005886">
    <property type="term" value="C:plasma membrane"/>
    <property type="evidence" value="ECO:0007669"/>
    <property type="project" value="TreeGrafter"/>
</dbReference>
<dbReference type="GO" id="GO:0015648">
    <property type="term" value="F:lipid-linked peptidoglycan transporter activity"/>
    <property type="evidence" value="ECO:0007669"/>
    <property type="project" value="TreeGrafter"/>
</dbReference>
<dbReference type="GO" id="GO:0051301">
    <property type="term" value="P:cell division"/>
    <property type="evidence" value="ECO:0007669"/>
    <property type="project" value="UniProtKB-KW"/>
</dbReference>
<keyword evidence="7 16" id="KW-1133">Transmembrane helix</keyword>
<evidence type="ECO:0000313" key="17">
    <source>
        <dbReference type="EMBL" id="SKC00993.1"/>
    </source>
</evidence>
<evidence type="ECO:0000256" key="2">
    <source>
        <dbReference type="ARBA" id="ARBA00022676"/>
    </source>
</evidence>
<gene>
    <name evidence="17" type="ORF">SAMN05660477_02417</name>
</gene>
<evidence type="ECO:0000256" key="10">
    <source>
        <dbReference type="ARBA" id="ARBA00033270"/>
    </source>
</evidence>
<accession>A0A1T5FXT0</accession>
<comment type="subcellular location">
    <subcellularLocation>
        <location evidence="1">Membrane</location>
        <topology evidence="1">Multi-pass membrane protein</topology>
    </subcellularLocation>
</comment>
<feature type="transmembrane region" description="Helical" evidence="16">
    <location>
        <begin position="175"/>
        <end position="192"/>
    </location>
</feature>
<evidence type="ECO:0000256" key="11">
    <source>
        <dbReference type="ARBA" id="ARBA00038053"/>
    </source>
</evidence>
<keyword evidence="17" id="KW-0132">Cell division</keyword>
<feature type="transmembrane region" description="Helical" evidence="16">
    <location>
        <begin position="153"/>
        <end position="169"/>
    </location>
</feature>
<feature type="transmembrane region" description="Helical" evidence="16">
    <location>
        <begin position="85"/>
        <end position="104"/>
    </location>
</feature>
<dbReference type="Pfam" id="PF01098">
    <property type="entry name" value="FTSW_RODA_SPOVE"/>
    <property type="match status" value="1"/>
</dbReference>
<dbReference type="Proteomes" id="UP000191112">
    <property type="component" value="Unassembled WGS sequence"/>
</dbReference>
<reference evidence="17 18" key="1">
    <citation type="submission" date="2017-02" db="EMBL/GenBank/DDBJ databases">
        <authorList>
            <person name="Peterson S.W."/>
        </authorList>
    </citation>
    <scope>NUCLEOTIDE SEQUENCE [LARGE SCALE GENOMIC DNA]</scope>
    <source>
        <strain evidence="17 18">DSM 22323</strain>
    </source>
</reference>
<evidence type="ECO:0000256" key="5">
    <source>
        <dbReference type="ARBA" id="ARBA00022960"/>
    </source>
</evidence>
<organism evidence="17 18">
    <name type="scientific">Soonwooa buanensis</name>
    <dbReference type="NCBI Taxonomy" id="619805"/>
    <lineage>
        <taxon>Bacteria</taxon>
        <taxon>Pseudomonadati</taxon>
        <taxon>Bacteroidota</taxon>
        <taxon>Flavobacteriia</taxon>
        <taxon>Flavobacteriales</taxon>
        <taxon>Weeksellaceae</taxon>
        <taxon>Chryseobacterium group</taxon>
        <taxon>Soonwooa</taxon>
    </lineage>
</organism>
<dbReference type="GO" id="GO:0009252">
    <property type="term" value="P:peptidoglycan biosynthetic process"/>
    <property type="evidence" value="ECO:0007669"/>
    <property type="project" value="UniProtKB-KW"/>
</dbReference>
<feature type="transmembrane region" description="Helical" evidence="16">
    <location>
        <begin position="124"/>
        <end position="141"/>
    </location>
</feature>
<keyword evidence="4 16" id="KW-0812">Transmembrane</keyword>
<feature type="transmembrane region" description="Helical" evidence="16">
    <location>
        <begin position="332"/>
        <end position="353"/>
    </location>
</feature>
<keyword evidence="2" id="KW-0328">Glycosyltransferase</keyword>
<proteinExistence type="inferred from homology"/>
<evidence type="ECO:0000256" key="6">
    <source>
        <dbReference type="ARBA" id="ARBA00022984"/>
    </source>
</evidence>
<evidence type="ECO:0000256" key="14">
    <source>
        <dbReference type="ARBA" id="ARBA00044770"/>
    </source>
</evidence>
<dbReference type="STRING" id="619805.SAMN05660477_02417"/>
<evidence type="ECO:0000256" key="12">
    <source>
        <dbReference type="ARBA" id="ARBA00041185"/>
    </source>
</evidence>
<dbReference type="GO" id="GO:0008360">
    <property type="term" value="P:regulation of cell shape"/>
    <property type="evidence" value="ECO:0007669"/>
    <property type="project" value="UniProtKB-KW"/>
</dbReference>
<dbReference type="GO" id="GO:0032153">
    <property type="term" value="C:cell division site"/>
    <property type="evidence" value="ECO:0007669"/>
    <property type="project" value="TreeGrafter"/>
</dbReference>
<comment type="similarity">
    <text evidence="11">Belongs to the SEDS family. FtsW subfamily.</text>
</comment>
<evidence type="ECO:0000256" key="9">
    <source>
        <dbReference type="ARBA" id="ARBA00032370"/>
    </source>
</evidence>
<dbReference type="PANTHER" id="PTHR30474">
    <property type="entry name" value="CELL CYCLE PROTEIN"/>
    <property type="match status" value="1"/>
</dbReference>
<feature type="transmembrane region" description="Helical" evidence="16">
    <location>
        <begin position="365"/>
        <end position="386"/>
    </location>
</feature>
<keyword evidence="18" id="KW-1185">Reference proteome</keyword>
<feature type="transmembrane region" description="Helical" evidence="16">
    <location>
        <begin position="18"/>
        <end position="38"/>
    </location>
</feature>
<feature type="transmembrane region" description="Helical" evidence="16">
    <location>
        <begin position="58"/>
        <end position="78"/>
    </location>
</feature>
<evidence type="ECO:0000313" key="18">
    <source>
        <dbReference type="Proteomes" id="UP000191112"/>
    </source>
</evidence>
<feature type="transmembrane region" description="Helical" evidence="16">
    <location>
        <begin position="199"/>
        <end position="221"/>
    </location>
</feature>